<dbReference type="EMBL" id="JBHSKP010000005">
    <property type="protein sequence ID" value="MFC5152236.1"/>
    <property type="molecule type" value="Genomic_DNA"/>
</dbReference>
<protein>
    <submittedName>
        <fullName evidence="4">NACHT domain-containing protein</fullName>
    </submittedName>
</protein>
<feature type="region of interest" description="Disordered" evidence="1">
    <location>
        <begin position="754"/>
        <end position="774"/>
    </location>
</feature>
<dbReference type="RefSeq" id="WP_344477503.1">
    <property type="nucleotide sequence ID" value="NZ_BAAASB010000008.1"/>
</dbReference>
<dbReference type="SUPFAM" id="SSF52540">
    <property type="entry name" value="P-loop containing nucleoside triphosphate hydrolases"/>
    <property type="match status" value="1"/>
</dbReference>
<feature type="transmembrane region" description="Helical" evidence="2">
    <location>
        <begin position="636"/>
        <end position="655"/>
    </location>
</feature>
<feature type="transmembrane region" description="Helical" evidence="2">
    <location>
        <begin position="588"/>
        <end position="609"/>
    </location>
</feature>
<evidence type="ECO:0000259" key="3">
    <source>
        <dbReference type="PROSITE" id="PS50837"/>
    </source>
</evidence>
<feature type="transmembrane region" description="Helical" evidence="2">
    <location>
        <begin position="675"/>
        <end position="701"/>
    </location>
</feature>
<reference evidence="5" key="1">
    <citation type="journal article" date="2019" name="Int. J. Syst. Evol. Microbiol.">
        <title>The Global Catalogue of Microorganisms (GCM) 10K type strain sequencing project: providing services to taxonomists for standard genome sequencing and annotation.</title>
        <authorList>
            <consortium name="The Broad Institute Genomics Platform"/>
            <consortium name="The Broad Institute Genome Sequencing Center for Infectious Disease"/>
            <person name="Wu L."/>
            <person name="Ma J."/>
        </authorList>
    </citation>
    <scope>NUCLEOTIDE SEQUENCE [LARGE SCALE GENOMIC DNA]</scope>
    <source>
        <strain evidence="5">PCU 266</strain>
    </source>
</reference>
<keyword evidence="2" id="KW-0812">Transmembrane</keyword>
<feature type="transmembrane region" description="Helical" evidence="2">
    <location>
        <begin position="549"/>
        <end position="568"/>
    </location>
</feature>
<gene>
    <name evidence="4" type="ORF">ACFPRH_10880</name>
</gene>
<feature type="region of interest" description="Disordered" evidence="1">
    <location>
        <begin position="34"/>
        <end position="58"/>
    </location>
</feature>
<keyword evidence="2" id="KW-1133">Transmembrane helix</keyword>
<keyword evidence="2" id="KW-0472">Membrane</keyword>
<sequence>MSGTGDAIATGGGTAISGYYINHMQVEALTVRPWGPETDGRRLDTSPDLSRYPAQAGPVPGAVAEAAASLAREVRRRWQREENHRRVHDPFPLPVRYQPAPPHLMDRPENIQRLLPGAAPRDLDLNGDLRGIADIYRKVASRRLVILGRAGSGKSVLAVKLVLDLLTAPESMVRVPVIFSIGSWDPTATTVRDLLVDRLLRDHPHLARRSGDGATLAAALVDAELILPVLDGFDELAEALRSPALDALNTTSLPLVLTSRREEYARAIREGHTPLVWAACTELDDLTVEDLAAYLPRTDRLAASGVRGDVRVWDAFLERLGAGDTPVGIRIGRVLGTPLMVSLARTMYEKPGKSPLELFDTARFPTERHIEEHLLAGFVPTLYRHRVHERTDTDRGRRHRNRHRNRDPDRARRWLGYLASSLAHDGDDGDDGHDRQDLAWWRLGESVRLPTRIAHTALASALCMAAATWLTGLCGYAFAFPAPFTPAAVLLQGTLAGLLSGISFGLAHCVLALSGRSAAPPSRVQLELSGAERRAGPGRARGILTRVRAALVAGWVLGIGYSWADILVRVPLGVFPESGLLRIVTGNMLLFGLVFSLTAGLAFGLVAALEAPMDITAAATPVQLLSANRTAALRQLLVLIPAVTVGCGLVGHLAVQLLPRILPVNMIWTRELTVYLGAIGGLGGSTAYILAFTAWGQWLTLARVWLPLTRRLPWDTVAFLKDAYHLGVLRHTGAVYQFRHYQLQRHLTHTYRNPEHSTADLPLRGDQDLGLRHR</sequence>
<keyword evidence="5" id="KW-1185">Reference proteome</keyword>
<evidence type="ECO:0000313" key="5">
    <source>
        <dbReference type="Proteomes" id="UP001596160"/>
    </source>
</evidence>
<dbReference type="Pfam" id="PF05729">
    <property type="entry name" value="NACHT"/>
    <property type="match status" value="1"/>
</dbReference>
<evidence type="ECO:0000256" key="1">
    <source>
        <dbReference type="SAM" id="MobiDB-lite"/>
    </source>
</evidence>
<dbReference type="Gene3D" id="3.40.50.300">
    <property type="entry name" value="P-loop containing nucleotide triphosphate hydrolases"/>
    <property type="match status" value="1"/>
</dbReference>
<feature type="domain" description="NACHT" evidence="3">
    <location>
        <begin position="142"/>
        <end position="248"/>
    </location>
</feature>
<dbReference type="PROSITE" id="PS50837">
    <property type="entry name" value="NACHT"/>
    <property type="match status" value="1"/>
</dbReference>
<feature type="transmembrane region" description="Helical" evidence="2">
    <location>
        <begin position="457"/>
        <end position="478"/>
    </location>
</feature>
<dbReference type="InterPro" id="IPR027417">
    <property type="entry name" value="P-loop_NTPase"/>
</dbReference>
<dbReference type="InterPro" id="IPR007111">
    <property type="entry name" value="NACHT_NTPase"/>
</dbReference>
<comment type="caution">
    <text evidence="4">The sequence shown here is derived from an EMBL/GenBank/DDBJ whole genome shotgun (WGS) entry which is preliminary data.</text>
</comment>
<accession>A0ABW0AGZ2</accession>
<name>A0ABW0AGZ2_9ACTN</name>
<dbReference type="Proteomes" id="UP001596160">
    <property type="component" value="Unassembled WGS sequence"/>
</dbReference>
<feature type="transmembrane region" description="Helical" evidence="2">
    <location>
        <begin position="490"/>
        <end position="513"/>
    </location>
</feature>
<evidence type="ECO:0000313" key="4">
    <source>
        <dbReference type="EMBL" id="MFC5152236.1"/>
    </source>
</evidence>
<proteinExistence type="predicted"/>
<evidence type="ECO:0000256" key="2">
    <source>
        <dbReference type="SAM" id="Phobius"/>
    </source>
</evidence>
<organism evidence="4 5">
    <name type="scientific">Streptomyces amakusaensis</name>
    <dbReference type="NCBI Taxonomy" id="67271"/>
    <lineage>
        <taxon>Bacteria</taxon>
        <taxon>Bacillati</taxon>
        <taxon>Actinomycetota</taxon>
        <taxon>Actinomycetes</taxon>
        <taxon>Kitasatosporales</taxon>
        <taxon>Streptomycetaceae</taxon>
        <taxon>Streptomyces</taxon>
    </lineage>
</organism>